<protein>
    <recommendedName>
        <fullName evidence="14">Cellulose synthase-like protein G3</fullName>
    </recommendedName>
</protein>
<dbReference type="SUPFAM" id="SSF53448">
    <property type="entry name" value="Nucleotide-diphospho-sugar transferases"/>
    <property type="match status" value="1"/>
</dbReference>
<feature type="transmembrane region" description="Helical" evidence="11">
    <location>
        <begin position="611"/>
        <end position="632"/>
    </location>
</feature>
<accession>A0AAV6JEE9</accession>
<comment type="subcellular location">
    <subcellularLocation>
        <location evidence="1">Endomembrane system</location>
        <topology evidence="1">Multi-pass membrane protein</topology>
    </subcellularLocation>
</comment>
<name>A0AAV6JEE9_9ERIC</name>
<evidence type="ECO:0008006" key="14">
    <source>
        <dbReference type="Google" id="ProtNLM"/>
    </source>
</evidence>
<feature type="binding site" evidence="9">
    <location>
        <position position="147"/>
    </location>
    <ligand>
        <name>UDP-alpha-D-glucose</name>
        <dbReference type="ChEBI" id="CHEBI:58885"/>
    </ligand>
</feature>
<feature type="binding site" evidence="10">
    <location>
        <position position="334"/>
    </location>
    <ligand>
        <name>Mn(2+)</name>
        <dbReference type="ChEBI" id="CHEBI:29035"/>
    </ligand>
</feature>
<evidence type="ECO:0000256" key="4">
    <source>
        <dbReference type="ARBA" id="ARBA00022692"/>
    </source>
</evidence>
<dbReference type="PANTHER" id="PTHR13301">
    <property type="entry name" value="X-BOX TRANSCRIPTION FACTOR-RELATED"/>
    <property type="match status" value="1"/>
</dbReference>
<dbReference type="GO" id="GO:0071555">
    <property type="term" value="P:cell wall organization"/>
    <property type="evidence" value="ECO:0007669"/>
    <property type="project" value="UniProtKB-KW"/>
</dbReference>
<evidence type="ECO:0000256" key="9">
    <source>
        <dbReference type="PIRSR" id="PIRSR605150-2"/>
    </source>
</evidence>
<evidence type="ECO:0000256" key="8">
    <source>
        <dbReference type="PIRSR" id="PIRSR605150-1"/>
    </source>
</evidence>
<keyword evidence="2" id="KW-0328">Glycosyltransferase</keyword>
<feature type="transmembrane region" description="Helical" evidence="11">
    <location>
        <begin position="731"/>
        <end position="750"/>
    </location>
</feature>
<keyword evidence="7" id="KW-0961">Cell wall biogenesis/degradation</keyword>
<gene>
    <name evidence="12" type="ORF">RHGRI_019897</name>
</gene>
<evidence type="ECO:0000313" key="12">
    <source>
        <dbReference type="EMBL" id="KAG5539502.1"/>
    </source>
</evidence>
<dbReference type="GO" id="GO:0016760">
    <property type="term" value="F:cellulose synthase (UDP-forming) activity"/>
    <property type="evidence" value="ECO:0007669"/>
    <property type="project" value="InterPro"/>
</dbReference>
<evidence type="ECO:0000256" key="1">
    <source>
        <dbReference type="ARBA" id="ARBA00004127"/>
    </source>
</evidence>
<comment type="caution">
    <text evidence="12">The sequence shown here is derived from an EMBL/GenBank/DDBJ whole genome shotgun (WGS) entry which is preliminary data.</text>
</comment>
<feature type="transmembrane region" description="Helical" evidence="11">
    <location>
        <begin position="701"/>
        <end position="724"/>
    </location>
</feature>
<organism evidence="12 13">
    <name type="scientific">Rhododendron griersonianum</name>
    <dbReference type="NCBI Taxonomy" id="479676"/>
    <lineage>
        <taxon>Eukaryota</taxon>
        <taxon>Viridiplantae</taxon>
        <taxon>Streptophyta</taxon>
        <taxon>Embryophyta</taxon>
        <taxon>Tracheophyta</taxon>
        <taxon>Spermatophyta</taxon>
        <taxon>Magnoliopsida</taxon>
        <taxon>eudicotyledons</taxon>
        <taxon>Gunneridae</taxon>
        <taxon>Pentapetalae</taxon>
        <taxon>asterids</taxon>
        <taxon>Ericales</taxon>
        <taxon>Ericaceae</taxon>
        <taxon>Ericoideae</taxon>
        <taxon>Rhodoreae</taxon>
        <taxon>Rhododendron</taxon>
    </lineage>
</organism>
<keyword evidence="13" id="KW-1185">Reference proteome</keyword>
<dbReference type="FunFam" id="3.90.550.10:FF:000135">
    <property type="entry name" value="Cellulose synthase-like protein G3"/>
    <property type="match status" value="1"/>
</dbReference>
<dbReference type="GO" id="GO:0012505">
    <property type="term" value="C:endomembrane system"/>
    <property type="evidence" value="ECO:0007669"/>
    <property type="project" value="UniProtKB-SubCell"/>
</dbReference>
<evidence type="ECO:0000256" key="10">
    <source>
        <dbReference type="PIRSR" id="PIRSR605150-3"/>
    </source>
</evidence>
<sequence length="787" mass="89052">MEAPAAAATAKPLLHTLTFSRATVANRVFAAIYTCAVLALLYHHALTALSSTTFLSFSLSLAFLFADFVFGFMWSTTQSFLMRPAHRRVFPENLRKVMREEDFPAMDVFICTADPHKEPPVSVVNTALSVMAYDYPAEKLSVYVSDDGGSDLTLFAFVEAAKFGIHWLPFCRRNKVVERCPEAYFGSNYPQSNESKQMKVMYESMKERVENVVDSGKVTDDYITNERERQAFNKWTRGFTRHDHPTVIQVMYESMKEQVENVVDSGKVTDDCITNERERQAFNKWTRGFTRHDHPTVIQVLSEVGKDKDITGESMPNLIYVSRQKSRNSPHHFKGGALNALLRVSAVMTNAPIILTLDCDMHSNDPQTPHRVLCYFSDATIRSKVGYIQFPQRFHGLNKNDIYASEFKRLFLIHPMGMDGLAGPSYVGTGCFFSRRVFFGGPSSFVSPELPELRPDHVVKEPIQAQSILAMAHHVADCKYEDQSNWGSKVGFKYGSLVEDYYTGYRLQCEGWQSVFCHPNRPAFLGDVPITLNDVLNQNKRWSVGLLEVAFSKYSPVTFGVWAMGPIMGHCYAHYAFWPIWSIPLTIYAFLPQLALLHGVSIFPKVSDTWFFLYAFLFLGAYAQDCLVFILCEGTFQRWWSDQRMWMLRGVTSYLFGSIEFLTKCLGIAAHGFNLTSKVLDGEQSKRYDQGTFEFGVESPMFVPLSTAAIVNLIAFFGGLVGVYRGGDFDGLFVQIFVAGFVVVNCWPIYEAMVLRTDKGRMPTKTTLISTFLAWALYTAASHTPHK</sequence>
<feature type="transmembrane region" description="Helical" evidence="11">
    <location>
        <begin position="54"/>
        <end position="74"/>
    </location>
</feature>
<keyword evidence="5 11" id="KW-1133">Transmembrane helix</keyword>
<feature type="transmembrane region" description="Helical" evidence="11">
    <location>
        <begin position="24"/>
        <end position="42"/>
    </location>
</feature>
<feature type="transmembrane region" description="Helical" evidence="11">
    <location>
        <begin position="572"/>
        <end position="591"/>
    </location>
</feature>
<proteinExistence type="predicted"/>
<evidence type="ECO:0000256" key="11">
    <source>
        <dbReference type="SAM" id="Phobius"/>
    </source>
</evidence>
<dbReference type="GO" id="GO:0030244">
    <property type="term" value="P:cellulose biosynthetic process"/>
    <property type="evidence" value="ECO:0007669"/>
    <property type="project" value="InterPro"/>
</dbReference>
<dbReference type="Pfam" id="PF03552">
    <property type="entry name" value="Cellulose_synt"/>
    <property type="match status" value="2"/>
</dbReference>
<feature type="binding site" evidence="9">
    <location>
        <position position="118"/>
    </location>
    <ligand>
        <name>UDP-alpha-D-glucose</name>
        <dbReference type="ChEBI" id="CHEBI:58885"/>
    </ligand>
</feature>
<dbReference type="AlphaFoldDB" id="A0AAV6JEE9"/>
<evidence type="ECO:0000256" key="5">
    <source>
        <dbReference type="ARBA" id="ARBA00022989"/>
    </source>
</evidence>
<dbReference type="Proteomes" id="UP000823749">
    <property type="component" value="Chromosome 7"/>
</dbReference>
<feature type="transmembrane region" description="Helical" evidence="11">
    <location>
        <begin position="653"/>
        <end position="673"/>
    </location>
</feature>
<evidence type="ECO:0000256" key="2">
    <source>
        <dbReference type="ARBA" id="ARBA00022676"/>
    </source>
</evidence>
<feature type="binding site" evidence="10">
    <location>
        <position position="358"/>
    </location>
    <ligand>
        <name>Mn(2+)</name>
        <dbReference type="ChEBI" id="CHEBI:29035"/>
    </ligand>
</feature>
<feature type="active site" evidence="8">
    <location>
        <position position="147"/>
    </location>
</feature>
<keyword evidence="3" id="KW-0808">Transferase</keyword>
<dbReference type="Gene3D" id="3.90.550.10">
    <property type="entry name" value="Spore Coat Polysaccharide Biosynthesis Protein SpsA, Chain A"/>
    <property type="match status" value="2"/>
</dbReference>
<keyword evidence="6 11" id="KW-0472">Membrane</keyword>
<dbReference type="GO" id="GO:0016020">
    <property type="term" value="C:membrane"/>
    <property type="evidence" value="ECO:0007669"/>
    <property type="project" value="InterPro"/>
</dbReference>
<evidence type="ECO:0000313" key="13">
    <source>
        <dbReference type="Proteomes" id="UP000823749"/>
    </source>
</evidence>
<dbReference type="EMBL" id="JACTNZ010000007">
    <property type="protein sequence ID" value="KAG5539502.1"/>
    <property type="molecule type" value="Genomic_DNA"/>
</dbReference>
<evidence type="ECO:0000256" key="7">
    <source>
        <dbReference type="ARBA" id="ARBA00023316"/>
    </source>
</evidence>
<dbReference type="InterPro" id="IPR029044">
    <property type="entry name" value="Nucleotide-diphossugar_trans"/>
</dbReference>
<feature type="active site" evidence="8">
    <location>
        <position position="500"/>
    </location>
</feature>
<feature type="binding site" evidence="9">
    <location>
        <position position="117"/>
    </location>
    <ligand>
        <name>UDP-alpha-D-glucose</name>
        <dbReference type="ChEBI" id="CHEBI:58885"/>
    </ligand>
</feature>
<dbReference type="InterPro" id="IPR005150">
    <property type="entry name" value="Cellulose_synth"/>
</dbReference>
<keyword evidence="4 11" id="KW-0812">Transmembrane</keyword>
<evidence type="ECO:0000256" key="3">
    <source>
        <dbReference type="ARBA" id="ARBA00022679"/>
    </source>
</evidence>
<evidence type="ECO:0000256" key="6">
    <source>
        <dbReference type="ARBA" id="ARBA00023136"/>
    </source>
</evidence>
<reference evidence="12" key="1">
    <citation type="submission" date="2020-08" db="EMBL/GenBank/DDBJ databases">
        <title>Plant Genome Project.</title>
        <authorList>
            <person name="Zhang R.-G."/>
        </authorList>
    </citation>
    <scope>NUCLEOTIDE SEQUENCE</scope>
    <source>
        <strain evidence="12">WSP0</strain>
        <tissue evidence="12">Leaf</tissue>
    </source>
</reference>